<organism evidence="1 2">
    <name type="scientific">Cordyceps militaris</name>
    <name type="common">Caterpillar fungus</name>
    <name type="synonym">Clavaria militaris</name>
    <dbReference type="NCBI Taxonomy" id="73501"/>
    <lineage>
        <taxon>Eukaryota</taxon>
        <taxon>Fungi</taxon>
        <taxon>Dikarya</taxon>
        <taxon>Ascomycota</taxon>
        <taxon>Pezizomycotina</taxon>
        <taxon>Sordariomycetes</taxon>
        <taxon>Hypocreomycetidae</taxon>
        <taxon>Hypocreales</taxon>
        <taxon>Cordycipitaceae</taxon>
        <taxon>Cordyceps</taxon>
    </lineage>
</organism>
<gene>
    <name evidence="1" type="ORF">A9K55_001769</name>
</gene>
<dbReference type="AlphaFoldDB" id="A0A2H4SSF4"/>
<dbReference type="Proteomes" id="UP000323067">
    <property type="component" value="Chromosome iii"/>
</dbReference>
<dbReference type="EMBL" id="CP023326">
    <property type="protein sequence ID" value="ATY66032.1"/>
    <property type="molecule type" value="Genomic_DNA"/>
</dbReference>
<accession>A0A2H4SSF4</accession>
<evidence type="ECO:0000313" key="1">
    <source>
        <dbReference type="EMBL" id="ATY66032.1"/>
    </source>
</evidence>
<evidence type="ECO:0000313" key="2">
    <source>
        <dbReference type="Proteomes" id="UP000323067"/>
    </source>
</evidence>
<name>A0A2H4SSF4_CORMI</name>
<sequence length="125" mass="13951">MSTDPPVLVETCMSLVQPSNHESSFTATGNCRQHLFASRSFAVDTQLPYLRSRLLSARFASAFRISDLVPMRGTYPSVNTTQALHQHVPQHIQSSCGHYHEQGFSPTKRNLAQGPLSPLVHHYPH</sequence>
<protein>
    <submittedName>
        <fullName evidence="1">Uncharacterized protein</fullName>
    </submittedName>
</protein>
<proteinExistence type="predicted"/>
<reference evidence="1 2" key="1">
    <citation type="journal article" date="2017" name="BMC Genomics">
        <title>Chromosome level assembly and secondary metabolite potential of the parasitic fungus Cordyceps militaris.</title>
        <authorList>
            <person name="Kramer G.J."/>
            <person name="Nodwell J.R."/>
        </authorList>
    </citation>
    <scope>NUCLEOTIDE SEQUENCE [LARGE SCALE GENOMIC DNA]</scope>
    <source>
        <strain evidence="1 2">ATCC 34164</strain>
    </source>
</reference>
<dbReference type="VEuPathDB" id="FungiDB:A9K55_001769"/>